<sequence length="118" mass="13056">MFISRVELLLRAGVFRLLSGRLFIASRFEVPAFLVLVVAFLFTSLLRAPELTVPLVAGLVFPDLETFPPPPLLEFPGVYTLTDLSLTAVLPERPFVSNVRTFTLLPVVLRYSLAVGPL</sequence>
<accession>A0A645E8K8</accession>
<gene>
    <name evidence="1" type="ORF">SDC9_144995</name>
</gene>
<name>A0A645E8K8_9ZZZZ</name>
<comment type="caution">
    <text evidence="1">The sequence shown here is derived from an EMBL/GenBank/DDBJ whole genome shotgun (WGS) entry which is preliminary data.</text>
</comment>
<proteinExistence type="predicted"/>
<dbReference type="EMBL" id="VSSQ01044034">
    <property type="protein sequence ID" value="MPM97815.1"/>
    <property type="molecule type" value="Genomic_DNA"/>
</dbReference>
<dbReference type="AlphaFoldDB" id="A0A645E8K8"/>
<organism evidence="1">
    <name type="scientific">bioreactor metagenome</name>
    <dbReference type="NCBI Taxonomy" id="1076179"/>
    <lineage>
        <taxon>unclassified sequences</taxon>
        <taxon>metagenomes</taxon>
        <taxon>ecological metagenomes</taxon>
    </lineage>
</organism>
<protein>
    <submittedName>
        <fullName evidence="1">Uncharacterized protein</fullName>
    </submittedName>
</protein>
<reference evidence="1" key="1">
    <citation type="submission" date="2019-08" db="EMBL/GenBank/DDBJ databases">
        <authorList>
            <person name="Kucharzyk K."/>
            <person name="Murdoch R.W."/>
            <person name="Higgins S."/>
            <person name="Loffler F."/>
        </authorList>
    </citation>
    <scope>NUCLEOTIDE SEQUENCE</scope>
</reference>
<evidence type="ECO:0000313" key="1">
    <source>
        <dbReference type="EMBL" id="MPM97815.1"/>
    </source>
</evidence>